<evidence type="ECO:0000313" key="3">
    <source>
        <dbReference type="Proteomes" id="UP000639772"/>
    </source>
</evidence>
<gene>
    <name evidence="2" type="ORF">HPP92_006955</name>
</gene>
<dbReference type="EMBL" id="JADCNM010000003">
    <property type="protein sequence ID" value="KAG0490092.1"/>
    <property type="molecule type" value="Genomic_DNA"/>
</dbReference>
<feature type="region of interest" description="Disordered" evidence="1">
    <location>
        <begin position="1"/>
        <end position="46"/>
    </location>
</feature>
<reference evidence="2 3" key="1">
    <citation type="journal article" date="2020" name="Nat. Food">
        <title>A phased Vanilla planifolia genome enables genetic improvement of flavour and production.</title>
        <authorList>
            <person name="Hasing T."/>
            <person name="Tang H."/>
            <person name="Brym M."/>
            <person name="Khazi F."/>
            <person name="Huang T."/>
            <person name="Chambers A.H."/>
        </authorList>
    </citation>
    <scope>NUCLEOTIDE SEQUENCE [LARGE SCALE GENOMIC DNA]</scope>
    <source>
        <tissue evidence="2">Leaf</tissue>
    </source>
</reference>
<dbReference type="Proteomes" id="UP000639772">
    <property type="component" value="Chromosome 3"/>
</dbReference>
<proteinExistence type="predicted"/>
<evidence type="ECO:0000313" key="2">
    <source>
        <dbReference type="EMBL" id="KAG0490092.1"/>
    </source>
</evidence>
<name>A0A835RQ88_VANPL</name>
<organism evidence="2 3">
    <name type="scientific">Vanilla planifolia</name>
    <name type="common">Vanilla</name>
    <dbReference type="NCBI Taxonomy" id="51239"/>
    <lineage>
        <taxon>Eukaryota</taxon>
        <taxon>Viridiplantae</taxon>
        <taxon>Streptophyta</taxon>
        <taxon>Embryophyta</taxon>
        <taxon>Tracheophyta</taxon>
        <taxon>Spermatophyta</taxon>
        <taxon>Magnoliopsida</taxon>
        <taxon>Liliopsida</taxon>
        <taxon>Asparagales</taxon>
        <taxon>Orchidaceae</taxon>
        <taxon>Vanilloideae</taxon>
        <taxon>Vanilleae</taxon>
        <taxon>Vanilla</taxon>
    </lineage>
</organism>
<sequence>MLSWPRPKPKKETEQIRRLPGSKGYGMRELRSRKRRSEIEREDQKGGQACKIELRLLLALVGDPLLRQHLGFLE</sequence>
<comment type="caution">
    <text evidence="2">The sequence shown here is derived from an EMBL/GenBank/DDBJ whole genome shotgun (WGS) entry which is preliminary data.</text>
</comment>
<protein>
    <submittedName>
        <fullName evidence="2">Uncharacterized protein</fullName>
    </submittedName>
</protein>
<evidence type="ECO:0000256" key="1">
    <source>
        <dbReference type="SAM" id="MobiDB-lite"/>
    </source>
</evidence>
<dbReference type="AlphaFoldDB" id="A0A835RQ88"/>
<accession>A0A835RQ88</accession>